<accession>A0DPY3</accession>
<organism evidence="3 4">
    <name type="scientific">Paramecium tetraurelia</name>
    <dbReference type="NCBI Taxonomy" id="5888"/>
    <lineage>
        <taxon>Eukaryota</taxon>
        <taxon>Sar</taxon>
        <taxon>Alveolata</taxon>
        <taxon>Ciliophora</taxon>
        <taxon>Intramacronucleata</taxon>
        <taxon>Oligohymenophorea</taxon>
        <taxon>Peniculida</taxon>
        <taxon>Parameciidae</taxon>
        <taxon>Paramecium</taxon>
    </lineage>
</organism>
<dbReference type="RefSeq" id="XP_001452497.1">
    <property type="nucleotide sequence ID" value="XM_001452460.1"/>
</dbReference>
<gene>
    <name evidence="3" type="ORF">GSPATT00002499001</name>
</gene>
<evidence type="ECO:0000313" key="4">
    <source>
        <dbReference type="Proteomes" id="UP000000600"/>
    </source>
</evidence>
<evidence type="ECO:0000256" key="2">
    <source>
        <dbReference type="SAM" id="MobiDB-lite"/>
    </source>
</evidence>
<feature type="coiled-coil region" evidence="1">
    <location>
        <begin position="75"/>
        <end position="250"/>
    </location>
</feature>
<name>A0DPY3_PARTE</name>
<dbReference type="KEGG" id="ptm:GSPATT00002499001"/>
<evidence type="ECO:0000256" key="1">
    <source>
        <dbReference type="SAM" id="Coils"/>
    </source>
</evidence>
<feature type="compositionally biased region" description="Polar residues" evidence="2">
    <location>
        <begin position="45"/>
        <end position="55"/>
    </location>
</feature>
<feature type="region of interest" description="Disordered" evidence="2">
    <location>
        <begin position="34"/>
        <end position="66"/>
    </location>
</feature>
<dbReference type="EMBL" id="CT868540">
    <property type="protein sequence ID" value="CAK85100.1"/>
    <property type="molecule type" value="Genomic_DNA"/>
</dbReference>
<dbReference type="InParanoid" id="A0DPY3"/>
<sequence>MISPRVQGSSFTPINTSNVFTSTINEDAQNTSFSSYHVTPRQGATPRQLSRIQENNECEDSKITDTDPQTYREVIKELSTQLQMAILENRQLKDKINVLEEEHNESFQIVNIQNQALQDSNFTLQEKINNLFSEIQQMQLQLEQKDQKLKEARENNLFQNQSSDKMTHLIDENQKLIKIIETQQQEINIQKDVIKQFEKAFQDAKGKAEQDATEKLNHKSKEVEQFKHEIEGLTQQQQQYKEQIMLWSQRYQSLDQNYQIQYQDLFQKFNISQNQLAELQNIYQTYADNSQRKISQLVQELDNAKVGTIKKQQTLKIKALEDRIDELEEQLQIKKNQILKLKEELMEYQNIQKLTKQQRDTDIIADKRVVEDQIQEKYEQRIRQLEDKLVQQEQQILITQQQQQQQQSLQQQQQPLLQQQYQSLPQQQSIALAQQQQQQLYEHNYYARTNENKKLQLFSERKDNLRMFYSFAKENQQIENKYPRTALNYGNNY</sequence>
<dbReference type="HOGENOM" id="CLU_540215_0_0_1"/>
<dbReference type="Proteomes" id="UP000000600">
    <property type="component" value="Unassembled WGS sequence"/>
</dbReference>
<reference evidence="3 4" key="1">
    <citation type="journal article" date="2006" name="Nature">
        <title>Global trends of whole-genome duplications revealed by the ciliate Paramecium tetraurelia.</title>
        <authorList>
            <consortium name="Genoscope"/>
            <person name="Aury J.-M."/>
            <person name="Jaillon O."/>
            <person name="Duret L."/>
            <person name="Noel B."/>
            <person name="Jubin C."/>
            <person name="Porcel B.M."/>
            <person name="Segurens B."/>
            <person name="Daubin V."/>
            <person name="Anthouard V."/>
            <person name="Aiach N."/>
            <person name="Arnaiz O."/>
            <person name="Billaut A."/>
            <person name="Beisson J."/>
            <person name="Blanc I."/>
            <person name="Bouhouche K."/>
            <person name="Camara F."/>
            <person name="Duharcourt S."/>
            <person name="Guigo R."/>
            <person name="Gogendeau D."/>
            <person name="Katinka M."/>
            <person name="Keller A.-M."/>
            <person name="Kissmehl R."/>
            <person name="Klotz C."/>
            <person name="Koll F."/>
            <person name="Le Moue A."/>
            <person name="Lepere C."/>
            <person name="Malinsky S."/>
            <person name="Nowacki M."/>
            <person name="Nowak J.K."/>
            <person name="Plattner H."/>
            <person name="Poulain J."/>
            <person name="Ruiz F."/>
            <person name="Serrano V."/>
            <person name="Zagulski M."/>
            <person name="Dessen P."/>
            <person name="Betermier M."/>
            <person name="Weissenbach J."/>
            <person name="Scarpelli C."/>
            <person name="Schachter V."/>
            <person name="Sperling L."/>
            <person name="Meyer E."/>
            <person name="Cohen J."/>
            <person name="Wincker P."/>
        </authorList>
    </citation>
    <scope>NUCLEOTIDE SEQUENCE [LARGE SCALE GENOMIC DNA]</scope>
    <source>
        <strain evidence="3 4">Stock d4-2</strain>
    </source>
</reference>
<protein>
    <submittedName>
        <fullName evidence="3">Uncharacterized protein</fullName>
    </submittedName>
</protein>
<feature type="coiled-coil region" evidence="1">
    <location>
        <begin position="310"/>
        <end position="402"/>
    </location>
</feature>
<proteinExistence type="predicted"/>
<dbReference type="GeneID" id="5038282"/>
<dbReference type="OMA" id="EHNESFQ"/>
<keyword evidence="1" id="KW-0175">Coiled coil</keyword>
<evidence type="ECO:0000313" key="3">
    <source>
        <dbReference type="EMBL" id="CAK85100.1"/>
    </source>
</evidence>
<keyword evidence="4" id="KW-1185">Reference proteome</keyword>
<dbReference type="AlphaFoldDB" id="A0DPY3"/>
<dbReference type="OrthoDB" id="306448at2759"/>